<evidence type="ECO:0000313" key="2">
    <source>
        <dbReference type="Proteomes" id="UP001161247"/>
    </source>
</evidence>
<reference evidence="1" key="1">
    <citation type="submission" date="2023-03" db="EMBL/GenBank/DDBJ databases">
        <authorList>
            <person name="Julca I."/>
        </authorList>
    </citation>
    <scope>NUCLEOTIDE SEQUENCE</scope>
</reference>
<gene>
    <name evidence="1" type="ORF">OLC1_LOCUS24804</name>
</gene>
<name>A0AAV1EH77_OLDCO</name>
<proteinExistence type="predicted"/>
<protein>
    <submittedName>
        <fullName evidence="1">OLC1v1020729C1</fullName>
    </submittedName>
</protein>
<sequence length="77" mass="8296">MQLCKLGFLTGTEEQRGGYGGFGSGRMMNGPANVYDGDGSQITETATSGCDFRKRSRCGCFPEGGKLEPRKLDEPIK</sequence>
<dbReference type="AlphaFoldDB" id="A0AAV1EH77"/>
<keyword evidence="2" id="KW-1185">Reference proteome</keyword>
<evidence type="ECO:0000313" key="1">
    <source>
        <dbReference type="EMBL" id="CAI9119066.1"/>
    </source>
</evidence>
<dbReference type="Proteomes" id="UP001161247">
    <property type="component" value="Chromosome 9"/>
</dbReference>
<accession>A0AAV1EH77</accession>
<organism evidence="1 2">
    <name type="scientific">Oldenlandia corymbosa var. corymbosa</name>
    <dbReference type="NCBI Taxonomy" id="529605"/>
    <lineage>
        <taxon>Eukaryota</taxon>
        <taxon>Viridiplantae</taxon>
        <taxon>Streptophyta</taxon>
        <taxon>Embryophyta</taxon>
        <taxon>Tracheophyta</taxon>
        <taxon>Spermatophyta</taxon>
        <taxon>Magnoliopsida</taxon>
        <taxon>eudicotyledons</taxon>
        <taxon>Gunneridae</taxon>
        <taxon>Pentapetalae</taxon>
        <taxon>asterids</taxon>
        <taxon>lamiids</taxon>
        <taxon>Gentianales</taxon>
        <taxon>Rubiaceae</taxon>
        <taxon>Rubioideae</taxon>
        <taxon>Spermacoceae</taxon>
        <taxon>Hedyotis-Oldenlandia complex</taxon>
        <taxon>Oldenlandia</taxon>
    </lineage>
</organism>
<feature type="non-terminal residue" evidence="1">
    <location>
        <position position="77"/>
    </location>
</feature>
<dbReference type="EMBL" id="OX459126">
    <property type="protein sequence ID" value="CAI9119066.1"/>
    <property type="molecule type" value="Genomic_DNA"/>
</dbReference>